<name>A0ABQ1JAN3_9PROT</name>
<accession>A0ABQ1JAN3</accession>
<keyword evidence="1" id="KW-0812">Transmembrane</keyword>
<keyword evidence="1" id="KW-1133">Transmembrane helix</keyword>
<proteinExistence type="predicted"/>
<evidence type="ECO:0000256" key="1">
    <source>
        <dbReference type="SAM" id="Phobius"/>
    </source>
</evidence>
<feature type="transmembrane region" description="Helical" evidence="1">
    <location>
        <begin position="91"/>
        <end position="109"/>
    </location>
</feature>
<comment type="caution">
    <text evidence="2">The sequence shown here is derived from an EMBL/GenBank/DDBJ whole genome shotgun (WGS) entry which is preliminary data.</text>
</comment>
<dbReference type="RefSeq" id="WP_084394287.1">
    <property type="nucleotide sequence ID" value="NZ_BMKF01000001.1"/>
</dbReference>
<dbReference type="EMBL" id="BMKF01000001">
    <property type="protein sequence ID" value="GGB62288.1"/>
    <property type="molecule type" value="Genomic_DNA"/>
</dbReference>
<feature type="transmembrane region" description="Helical" evidence="1">
    <location>
        <begin position="61"/>
        <end position="79"/>
    </location>
</feature>
<evidence type="ECO:0000313" key="2">
    <source>
        <dbReference type="EMBL" id="GGB62288.1"/>
    </source>
</evidence>
<reference evidence="3" key="1">
    <citation type="journal article" date="2019" name="Int. J. Syst. Evol. Microbiol.">
        <title>The Global Catalogue of Microorganisms (GCM) 10K type strain sequencing project: providing services to taxonomists for standard genome sequencing and annotation.</title>
        <authorList>
            <consortium name="The Broad Institute Genomics Platform"/>
            <consortium name="The Broad Institute Genome Sequencing Center for Infectious Disease"/>
            <person name="Wu L."/>
            <person name="Ma J."/>
        </authorList>
    </citation>
    <scope>NUCLEOTIDE SEQUENCE [LARGE SCALE GENOMIC DNA]</scope>
    <source>
        <strain evidence="3">CGMCC 1.15928</strain>
    </source>
</reference>
<gene>
    <name evidence="2" type="ORF">GCM10011503_08650</name>
</gene>
<protein>
    <recommendedName>
        <fullName evidence="4">Type II secretion system protein GspF domain-containing protein</fullName>
    </recommendedName>
</protein>
<keyword evidence="1" id="KW-0472">Membrane</keyword>
<sequence length="218" mass="24369">MLRAAFLLVSALTTGVTLGRKAIDSAVKRKKQSLIEQAAQDARQRIRGHAEIYLRDSITQFVQSVFIKALLLIAAWFFYRIGLYPHPVFSGIVLVLLALFLVRDAIVFFPTGRLIVVKLHDHGWRPKKAIGETIAARVFEQVLDEAGEIKTGRATHIMLALAGHKMDDLTQDVARKVSEIARETSWHDLRPFMLAAAGKFLTLSALYSAFVFILLRTG</sequence>
<evidence type="ECO:0000313" key="3">
    <source>
        <dbReference type="Proteomes" id="UP000628854"/>
    </source>
</evidence>
<dbReference type="Proteomes" id="UP000628854">
    <property type="component" value="Unassembled WGS sequence"/>
</dbReference>
<feature type="transmembrane region" description="Helical" evidence="1">
    <location>
        <begin position="192"/>
        <end position="215"/>
    </location>
</feature>
<keyword evidence="3" id="KW-1185">Reference proteome</keyword>
<organism evidence="2 3">
    <name type="scientific">Henriciella pelagia</name>
    <dbReference type="NCBI Taxonomy" id="1977912"/>
    <lineage>
        <taxon>Bacteria</taxon>
        <taxon>Pseudomonadati</taxon>
        <taxon>Pseudomonadota</taxon>
        <taxon>Alphaproteobacteria</taxon>
        <taxon>Hyphomonadales</taxon>
        <taxon>Hyphomonadaceae</taxon>
        <taxon>Henriciella</taxon>
    </lineage>
</organism>
<evidence type="ECO:0008006" key="4">
    <source>
        <dbReference type="Google" id="ProtNLM"/>
    </source>
</evidence>